<accession>A0A545TLL9</accession>
<feature type="transmembrane region" description="Helical" evidence="6">
    <location>
        <begin position="203"/>
        <end position="226"/>
    </location>
</feature>
<keyword evidence="5 6" id="KW-0472">Membrane</keyword>
<evidence type="ECO:0000256" key="6">
    <source>
        <dbReference type="SAM" id="Phobius"/>
    </source>
</evidence>
<keyword evidence="4 6" id="KW-1133">Transmembrane helix</keyword>
<dbReference type="OrthoDB" id="9766267at2"/>
<dbReference type="CDD" id="cd01115">
    <property type="entry name" value="SLC13_permease"/>
    <property type="match status" value="1"/>
</dbReference>
<gene>
    <name evidence="8" type="ORF">FKG94_13695</name>
</gene>
<comment type="subcellular location">
    <subcellularLocation>
        <location evidence="1">Membrane</location>
        <topology evidence="1">Multi-pass membrane protein</topology>
    </subcellularLocation>
</comment>
<keyword evidence="3 6" id="KW-0812">Transmembrane</keyword>
<feature type="transmembrane region" description="Helical" evidence="6">
    <location>
        <begin position="77"/>
        <end position="93"/>
    </location>
</feature>
<feature type="domain" description="Citrate transporter-like" evidence="7">
    <location>
        <begin position="42"/>
        <end position="398"/>
    </location>
</feature>
<evidence type="ECO:0000256" key="5">
    <source>
        <dbReference type="ARBA" id="ARBA00023136"/>
    </source>
</evidence>
<reference evidence="8 9" key="1">
    <citation type="submission" date="2019-06" db="EMBL/GenBank/DDBJ databases">
        <title>Whole genome sequence for Cellvibrionaceae sp. R142.</title>
        <authorList>
            <person name="Wang G."/>
        </authorList>
    </citation>
    <scope>NUCLEOTIDE SEQUENCE [LARGE SCALE GENOMIC DNA]</scope>
    <source>
        <strain evidence="8 9">R142</strain>
    </source>
</reference>
<evidence type="ECO:0000256" key="3">
    <source>
        <dbReference type="ARBA" id="ARBA00022692"/>
    </source>
</evidence>
<dbReference type="InterPro" id="IPR004680">
    <property type="entry name" value="Cit_transptr-like_dom"/>
</dbReference>
<dbReference type="RefSeq" id="WP_142904906.1">
    <property type="nucleotide sequence ID" value="NZ_ML660094.1"/>
</dbReference>
<keyword evidence="2" id="KW-0813">Transport</keyword>
<feature type="transmembrane region" description="Helical" evidence="6">
    <location>
        <begin position="344"/>
        <end position="366"/>
    </location>
</feature>
<evidence type="ECO:0000256" key="2">
    <source>
        <dbReference type="ARBA" id="ARBA00022448"/>
    </source>
</evidence>
<evidence type="ECO:0000256" key="1">
    <source>
        <dbReference type="ARBA" id="ARBA00004141"/>
    </source>
</evidence>
<dbReference type="Pfam" id="PF03600">
    <property type="entry name" value="CitMHS"/>
    <property type="match status" value="1"/>
</dbReference>
<dbReference type="GO" id="GO:0008514">
    <property type="term" value="F:organic anion transmembrane transporter activity"/>
    <property type="evidence" value="ECO:0007669"/>
    <property type="project" value="UniProtKB-ARBA"/>
</dbReference>
<protein>
    <submittedName>
        <fullName evidence="8">SLC13/DASS family transporter</fullName>
    </submittedName>
</protein>
<sequence length="460" mass="48175">MVKRAALFSGPTLALITVIAMQANAWPMDAAIAAGVTVLCAVWWIFEALPIAATALIPIAVFTLTGVLTPAQVGQAYGSPIVLLMLAGFMLSASMEKSGAHRRLALAMVNLTGAAGGWRLVAGFMLAAAVLSMWISNTATALMLLPIALAVLEQSRDRLLAVAVMLGIAYGASVGGVATPIGTPTNLVFMQVYQETTGTELSFTQWMGMALPVTLVFLPIICWWITRRLARAEPLVLPDVGRWRAEEKRMLAVFSVTALLWITRKEPFGGWSELAGLNSANDASVGLLAAIALFLIPNGKGGKLLDWQSAERIPWGILILFGSGICIARSFSATGLSQSIGESLSGFVALPLLVTLGLICLAVTFLTEVTSNAATAVLLMPLLAAAALAAGIEPALLMVPAVISCSCAFMLPVATPPNAVAYSSGLFTITEMARVGVVLNFIGVMVVSLVTCFVLSNLVL</sequence>
<dbReference type="Proteomes" id="UP000319732">
    <property type="component" value="Unassembled WGS sequence"/>
</dbReference>
<keyword evidence="9" id="KW-1185">Reference proteome</keyword>
<evidence type="ECO:0000313" key="9">
    <source>
        <dbReference type="Proteomes" id="UP000319732"/>
    </source>
</evidence>
<dbReference type="EMBL" id="VHSG01000013">
    <property type="protein sequence ID" value="TQV78127.1"/>
    <property type="molecule type" value="Genomic_DNA"/>
</dbReference>
<evidence type="ECO:0000313" key="8">
    <source>
        <dbReference type="EMBL" id="TQV78127.1"/>
    </source>
</evidence>
<dbReference type="AlphaFoldDB" id="A0A545TLL9"/>
<dbReference type="GO" id="GO:0005886">
    <property type="term" value="C:plasma membrane"/>
    <property type="evidence" value="ECO:0007669"/>
    <property type="project" value="TreeGrafter"/>
</dbReference>
<dbReference type="GO" id="GO:1905039">
    <property type="term" value="P:carboxylic acid transmembrane transport"/>
    <property type="evidence" value="ECO:0007669"/>
    <property type="project" value="UniProtKB-ARBA"/>
</dbReference>
<feature type="transmembrane region" description="Helical" evidence="6">
    <location>
        <begin position="105"/>
        <end position="128"/>
    </location>
</feature>
<feature type="transmembrane region" description="Helical" evidence="6">
    <location>
        <begin position="134"/>
        <end position="152"/>
    </location>
</feature>
<feature type="transmembrane region" description="Helical" evidence="6">
    <location>
        <begin position="313"/>
        <end position="332"/>
    </location>
</feature>
<feature type="transmembrane region" description="Helical" evidence="6">
    <location>
        <begin position="373"/>
        <end position="390"/>
    </location>
</feature>
<dbReference type="InterPro" id="IPR001898">
    <property type="entry name" value="SLC13A/DASS"/>
</dbReference>
<dbReference type="NCBIfam" id="TIGR00785">
    <property type="entry name" value="dass"/>
    <property type="match status" value="1"/>
</dbReference>
<evidence type="ECO:0000256" key="4">
    <source>
        <dbReference type="ARBA" id="ARBA00022989"/>
    </source>
</evidence>
<dbReference type="PANTHER" id="PTHR10283">
    <property type="entry name" value="SOLUTE CARRIER FAMILY 13 MEMBER"/>
    <property type="match status" value="1"/>
</dbReference>
<comment type="caution">
    <text evidence="8">The sequence shown here is derived from an EMBL/GenBank/DDBJ whole genome shotgun (WGS) entry which is preliminary data.</text>
</comment>
<feature type="transmembrane region" description="Helical" evidence="6">
    <location>
        <begin position="435"/>
        <end position="459"/>
    </location>
</feature>
<dbReference type="PANTHER" id="PTHR10283:SF82">
    <property type="entry name" value="SOLUTE CARRIER FAMILY 13 MEMBER 2"/>
    <property type="match status" value="1"/>
</dbReference>
<name>A0A545TLL9_9GAMM</name>
<organism evidence="8 9">
    <name type="scientific">Exilibacterium tricleocarpae</name>
    <dbReference type="NCBI Taxonomy" id="2591008"/>
    <lineage>
        <taxon>Bacteria</taxon>
        <taxon>Pseudomonadati</taxon>
        <taxon>Pseudomonadota</taxon>
        <taxon>Gammaproteobacteria</taxon>
        <taxon>Cellvibrionales</taxon>
        <taxon>Cellvibrionaceae</taxon>
        <taxon>Exilibacterium</taxon>
    </lineage>
</organism>
<evidence type="ECO:0000259" key="7">
    <source>
        <dbReference type="Pfam" id="PF03600"/>
    </source>
</evidence>
<proteinExistence type="predicted"/>
<feature type="transmembrane region" description="Helical" evidence="6">
    <location>
        <begin position="159"/>
        <end position="183"/>
    </location>
</feature>